<organism evidence="2 3">
    <name type="scientific">Dyadobacter arcticus</name>
    <dbReference type="NCBI Taxonomy" id="1078754"/>
    <lineage>
        <taxon>Bacteria</taxon>
        <taxon>Pseudomonadati</taxon>
        <taxon>Bacteroidota</taxon>
        <taxon>Cytophagia</taxon>
        <taxon>Cytophagales</taxon>
        <taxon>Spirosomataceae</taxon>
        <taxon>Dyadobacter</taxon>
    </lineage>
</organism>
<dbReference type="EMBL" id="JAASQJ010000002">
    <property type="protein sequence ID" value="NIJ53412.1"/>
    <property type="molecule type" value="Genomic_DNA"/>
</dbReference>
<reference evidence="2 3" key="1">
    <citation type="submission" date="2020-03" db="EMBL/GenBank/DDBJ databases">
        <title>Genomic Encyclopedia of Type Strains, Phase IV (KMG-IV): sequencing the most valuable type-strain genomes for metagenomic binning, comparative biology and taxonomic classification.</title>
        <authorList>
            <person name="Goeker M."/>
        </authorList>
    </citation>
    <scope>NUCLEOTIDE SEQUENCE [LARGE SCALE GENOMIC DNA]</scope>
    <source>
        <strain evidence="2 3">DSM 102865</strain>
    </source>
</reference>
<comment type="caution">
    <text evidence="2">The sequence shown here is derived from an EMBL/GenBank/DDBJ whole genome shotgun (WGS) entry which is preliminary data.</text>
</comment>
<evidence type="ECO:0000313" key="3">
    <source>
        <dbReference type="Proteomes" id="UP001179181"/>
    </source>
</evidence>
<sequence>MIVYRLAAKQYINDFLGTGAKLFGGRWNPVGHACIYTSEQISLALLEKFVHASHKENMERIALLRIEIPDDKKLIFQTDENLLKKDWMDDISYSQWIGKQILADSTMIAFTVPSAIVPAERNVVINPQAKAFGQVKFLPAVDFNTDFRLLSKLLS</sequence>
<accession>A0ABX0UKH7</accession>
<dbReference type="RefSeq" id="WP_167270493.1">
    <property type="nucleotide sequence ID" value="NZ_JAASQJ010000002.1"/>
</dbReference>
<dbReference type="Pfam" id="PF08808">
    <property type="entry name" value="RES"/>
    <property type="match status" value="1"/>
</dbReference>
<dbReference type="Proteomes" id="UP001179181">
    <property type="component" value="Unassembled WGS sequence"/>
</dbReference>
<evidence type="ECO:0000259" key="1">
    <source>
        <dbReference type="SMART" id="SM00953"/>
    </source>
</evidence>
<proteinExistence type="predicted"/>
<feature type="domain" description="RES" evidence="1">
    <location>
        <begin position="14"/>
        <end position="139"/>
    </location>
</feature>
<gene>
    <name evidence="2" type="ORF">FHS68_002582</name>
</gene>
<protein>
    <submittedName>
        <fullName evidence="2">RES domain-containing protein</fullName>
    </submittedName>
</protein>
<name>A0ABX0UKH7_9BACT</name>
<dbReference type="InterPro" id="IPR014914">
    <property type="entry name" value="RES_dom"/>
</dbReference>
<evidence type="ECO:0000313" key="2">
    <source>
        <dbReference type="EMBL" id="NIJ53412.1"/>
    </source>
</evidence>
<keyword evidence="3" id="KW-1185">Reference proteome</keyword>
<dbReference type="SMART" id="SM00953">
    <property type="entry name" value="RES"/>
    <property type="match status" value="1"/>
</dbReference>